<comment type="caution">
    <text evidence="2">The sequence shown here is derived from an EMBL/GenBank/DDBJ whole genome shotgun (WGS) entry which is preliminary data.</text>
</comment>
<dbReference type="InterPro" id="IPR050126">
    <property type="entry name" value="Ap4A_hydrolase"/>
</dbReference>
<dbReference type="PANTHER" id="PTHR42850:SF4">
    <property type="entry name" value="ZINC-DEPENDENT ENDOPOLYPHOSPHATASE"/>
    <property type="match status" value="1"/>
</dbReference>
<reference evidence="2 3" key="1">
    <citation type="submission" date="2019-04" db="EMBL/GenBank/DDBJ databases">
        <title>Microbes associate with the intestines of laboratory mice.</title>
        <authorList>
            <person name="Navarre W."/>
            <person name="Wong E."/>
            <person name="Huang K.C."/>
            <person name="Tropini C."/>
            <person name="Ng K."/>
            <person name="Yu B."/>
        </authorList>
    </citation>
    <scope>NUCLEOTIDE SEQUENCE [LARGE SCALE GENOMIC DNA]</scope>
    <source>
        <strain evidence="2 3">NM83_B4-11</strain>
    </source>
</reference>
<sequence>MLSRLLSRRRPSAPPAQLPAGRRLYAIGDVHGRLDLLDELLRRIDADDASRGGAQTGIILLGDLVDRGPDSAGVVERVRQMCASRQDVRCLCGNHEEIFLGAYDGDPDLVRLLLRAGGHETLLSYGMKAAAIDQATIPELVDMMARDIPAEQIAFLRSLDDYLLEGDYLFVHAGIRPGLPLEQQTSRDLRWIRQPFLEHGGHHGKYVVHGHTITDGVDERVNRIGIDTGAYRTGRLTALGIEGEHRWIIDTVDHHESGT</sequence>
<evidence type="ECO:0000259" key="1">
    <source>
        <dbReference type="Pfam" id="PF00149"/>
    </source>
</evidence>
<accession>A0ABY2QI57</accession>
<dbReference type="RefSeq" id="WP_125944865.1">
    <property type="nucleotide sequence ID" value="NZ_SSTI01000005.1"/>
</dbReference>
<protein>
    <submittedName>
        <fullName evidence="2">Serine/threonine protein phosphatase</fullName>
    </submittedName>
</protein>
<gene>
    <name evidence="2" type="ORF">E5988_07985</name>
</gene>
<feature type="domain" description="Calcineurin-like phosphoesterase" evidence="1">
    <location>
        <begin position="23"/>
        <end position="211"/>
    </location>
</feature>
<dbReference type="Pfam" id="PF00149">
    <property type="entry name" value="Metallophos"/>
    <property type="match status" value="1"/>
</dbReference>
<dbReference type="Proteomes" id="UP000308038">
    <property type="component" value="Unassembled WGS sequence"/>
</dbReference>
<dbReference type="EMBL" id="SSTI01000005">
    <property type="protein sequence ID" value="THG40116.1"/>
    <property type="molecule type" value="Genomic_DNA"/>
</dbReference>
<dbReference type="Gene3D" id="3.60.21.10">
    <property type="match status" value="1"/>
</dbReference>
<dbReference type="InterPro" id="IPR004843">
    <property type="entry name" value="Calcineurin-like_PHP"/>
</dbReference>
<evidence type="ECO:0000313" key="2">
    <source>
        <dbReference type="EMBL" id="THG40116.1"/>
    </source>
</evidence>
<proteinExistence type="predicted"/>
<keyword evidence="3" id="KW-1185">Reference proteome</keyword>
<evidence type="ECO:0000313" key="3">
    <source>
        <dbReference type="Proteomes" id="UP000308038"/>
    </source>
</evidence>
<organism evidence="2 3">
    <name type="scientific">Sphingomonas olei</name>
    <dbReference type="NCBI Taxonomy" id="1886787"/>
    <lineage>
        <taxon>Bacteria</taxon>
        <taxon>Pseudomonadati</taxon>
        <taxon>Pseudomonadota</taxon>
        <taxon>Alphaproteobacteria</taxon>
        <taxon>Sphingomonadales</taxon>
        <taxon>Sphingomonadaceae</taxon>
        <taxon>Sphingomonas</taxon>
    </lineage>
</organism>
<dbReference type="InterPro" id="IPR029052">
    <property type="entry name" value="Metallo-depent_PP-like"/>
</dbReference>
<dbReference type="SUPFAM" id="SSF56300">
    <property type="entry name" value="Metallo-dependent phosphatases"/>
    <property type="match status" value="1"/>
</dbReference>
<dbReference type="PANTHER" id="PTHR42850">
    <property type="entry name" value="METALLOPHOSPHOESTERASE"/>
    <property type="match status" value="1"/>
</dbReference>
<name>A0ABY2QI57_9SPHN</name>